<feature type="compositionally biased region" description="Basic and acidic residues" evidence="1">
    <location>
        <begin position="77"/>
        <end position="88"/>
    </location>
</feature>
<comment type="caution">
    <text evidence="2">The sequence shown here is derived from an EMBL/GenBank/DDBJ whole genome shotgun (WGS) entry which is preliminary data.</text>
</comment>
<protein>
    <submittedName>
        <fullName evidence="2">Uncharacterized protein</fullName>
    </submittedName>
</protein>
<sequence>MMVRASSQDHLTVRNHTLSSSPTLGRANRGVTSLAPSAQTPSPYNPFITDSNGNGWTRGGRSRSWRSSNGQDSQKGSQEKWETEEKNKKESAESVRVRVLQRVRAFTGFGVEIQRDIEAREVLRLSFKERRNEKSLIVIESKNYFSLILVLVKLKCLEEYSILIDEVRVRALLWDILSCVYLEPEDSDGNVWRIPLRLVIKTTQQHTREHRHRARHKTLEHVRGGEERGVWLVYRGIGRKDEGVKMYKEHVVLGDPVNIEHMVKVSEKERILEHKRRVQESLLILTTYTTYHSRSIRRIQDFEELKDHFLTLKNTSYPHQRYVVYNTLVNEEEHVGFTQYTVSIMKIQRIHALTSSKTSMTRRPQYFVSK</sequence>
<dbReference type="EMBL" id="BQNB010018608">
    <property type="protein sequence ID" value="GJT76251.1"/>
    <property type="molecule type" value="Genomic_DNA"/>
</dbReference>
<organism evidence="2 3">
    <name type="scientific">Tanacetum coccineum</name>
    <dbReference type="NCBI Taxonomy" id="301880"/>
    <lineage>
        <taxon>Eukaryota</taxon>
        <taxon>Viridiplantae</taxon>
        <taxon>Streptophyta</taxon>
        <taxon>Embryophyta</taxon>
        <taxon>Tracheophyta</taxon>
        <taxon>Spermatophyta</taxon>
        <taxon>Magnoliopsida</taxon>
        <taxon>eudicotyledons</taxon>
        <taxon>Gunneridae</taxon>
        <taxon>Pentapetalae</taxon>
        <taxon>asterids</taxon>
        <taxon>campanulids</taxon>
        <taxon>Asterales</taxon>
        <taxon>Asteraceae</taxon>
        <taxon>Asteroideae</taxon>
        <taxon>Anthemideae</taxon>
        <taxon>Anthemidinae</taxon>
        <taxon>Tanacetum</taxon>
    </lineage>
</organism>
<feature type="compositionally biased region" description="Polar residues" evidence="1">
    <location>
        <begin position="1"/>
        <end position="23"/>
    </location>
</feature>
<accession>A0ABQ5GKV9</accession>
<feature type="region of interest" description="Disordered" evidence="1">
    <location>
        <begin position="1"/>
        <end position="88"/>
    </location>
</feature>
<evidence type="ECO:0000256" key="1">
    <source>
        <dbReference type="SAM" id="MobiDB-lite"/>
    </source>
</evidence>
<reference evidence="2" key="1">
    <citation type="journal article" date="2022" name="Int. J. Mol. Sci.">
        <title>Draft Genome of Tanacetum Coccineum: Genomic Comparison of Closely Related Tanacetum-Family Plants.</title>
        <authorList>
            <person name="Yamashiro T."/>
            <person name="Shiraishi A."/>
            <person name="Nakayama K."/>
            <person name="Satake H."/>
        </authorList>
    </citation>
    <scope>NUCLEOTIDE SEQUENCE</scope>
</reference>
<gene>
    <name evidence="2" type="ORF">Tco_1042976</name>
</gene>
<dbReference type="Proteomes" id="UP001151760">
    <property type="component" value="Unassembled WGS sequence"/>
</dbReference>
<keyword evidence="3" id="KW-1185">Reference proteome</keyword>
<evidence type="ECO:0000313" key="2">
    <source>
        <dbReference type="EMBL" id="GJT76251.1"/>
    </source>
</evidence>
<name>A0ABQ5GKV9_9ASTR</name>
<reference evidence="2" key="2">
    <citation type="submission" date="2022-01" db="EMBL/GenBank/DDBJ databases">
        <authorList>
            <person name="Yamashiro T."/>
            <person name="Shiraishi A."/>
            <person name="Satake H."/>
            <person name="Nakayama K."/>
        </authorList>
    </citation>
    <scope>NUCLEOTIDE SEQUENCE</scope>
</reference>
<proteinExistence type="predicted"/>
<evidence type="ECO:0000313" key="3">
    <source>
        <dbReference type="Proteomes" id="UP001151760"/>
    </source>
</evidence>
<feature type="compositionally biased region" description="Polar residues" evidence="1">
    <location>
        <begin position="30"/>
        <end position="42"/>
    </location>
</feature>